<name>A0A4P6EPK0_9MICO</name>
<dbReference type="PANTHER" id="PTHR31302:SF20">
    <property type="entry name" value="CONSERVED PROTEIN"/>
    <property type="match status" value="1"/>
</dbReference>
<dbReference type="RefSeq" id="WP_129205996.1">
    <property type="nucleotide sequence ID" value="NZ_CP035495.1"/>
</dbReference>
<reference evidence="2 3" key="1">
    <citation type="submission" date="2019-01" db="EMBL/GenBank/DDBJ databases">
        <title>Genome sequencing of strain 2JSPR-7.</title>
        <authorList>
            <person name="Heo J."/>
            <person name="Kim S.-J."/>
            <person name="Kim J.-S."/>
            <person name="Hong S.-B."/>
            <person name="Kwon S.-W."/>
        </authorList>
    </citation>
    <scope>NUCLEOTIDE SEQUENCE [LARGE SCALE GENOMIC DNA]</scope>
    <source>
        <strain evidence="2 3">2JSPR-7</strain>
    </source>
</reference>
<keyword evidence="3" id="KW-1185">Reference proteome</keyword>
<gene>
    <name evidence="2" type="ORF">ET495_11130</name>
</gene>
<dbReference type="InterPro" id="IPR004843">
    <property type="entry name" value="Calcineurin-like_PHP"/>
</dbReference>
<organism evidence="2 3">
    <name type="scientific">Xylanimonas allomyrinae</name>
    <dbReference type="NCBI Taxonomy" id="2509459"/>
    <lineage>
        <taxon>Bacteria</taxon>
        <taxon>Bacillati</taxon>
        <taxon>Actinomycetota</taxon>
        <taxon>Actinomycetes</taxon>
        <taxon>Micrococcales</taxon>
        <taxon>Promicromonosporaceae</taxon>
        <taxon>Xylanimonas</taxon>
    </lineage>
</organism>
<dbReference type="Gene3D" id="3.60.21.10">
    <property type="match status" value="1"/>
</dbReference>
<dbReference type="GO" id="GO:0009245">
    <property type="term" value="P:lipid A biosynthetic process"/>
    <property type="evidence" value="ECO:0007669"/>
    <property type="project" value="TreeGrafter"/>
</dbReference>
<dbReference type="SUPFAM" id="SSF56300">
    <property type="entry name" value="Metallo-dependent phosphatases"/>
    <property type="match status" value="1"/>
</dbReference>
<dbReference type="Proteomes" id="UP000291758">
    <property type="component" value="Chromosome"/>
</dbReference>
<dbReference type="InterPro" id="IPR029052">
    <property type="entry name" value="Metallo-depent_PP-like"/>
</dbReference>
<dbReference type="OrthoDB" id="9780884at2"/>
<evidence type="ECO:0000313" key="3">
    <source>
        <dbReference type="Proteomes" id="UP000291758"/>
    </source>
</evidence>
<accession>A0A4P6EPK0</accession>
<dbReference type="AlphaFoldDB" id="A0A4P6EPK0"/>
<dbReference type="GO" id="GO:0016020">
    <property type="term" value="C:membrane"/>
    <property type="evidence" value="ECO:0007669"/>
    <property type="project" value="GOC"/>
</dbReference>
<protein>
    <submittedName>
        <fullName evidence="2">Metallophosphoesterase</fullName>
    </submittedName>
</protein>
<dbReference type="GO" id="GO:0008758">
    <property type="term" value="F:UDP-2,3-diacylglucosamine hydrolase activity"/>
    <property type="evidence" value="ECO:0007669"/>
    <property type="project" value="TreeGrafter"/>
</dbReference>
<dbReference type="EMBL" id="CP035495">
    <property type="protein sequence ID" value="QAY64860.1"/>
    <property type="molecule type" value="Genomic_DNA"/>
</dbReference>
<dbReference type="KEGG" id="xyl:ET495_11130"/>
<proteinExistence type="predicted"/>
<dbReference type="PANTHER" id="PTHR31302">
    <property type="entry name" value="TRANSMEMBRANE PROTEIN WITH METALLOPHOSPHOESTERASE DOMAIN-RELATED"/>
    <property type="match status" value="1"/>
</dbReference>
<evidence type="ECO:0000313" key="2">
    <source>
        <dbReference type="EMBL" id="QAY64860.1"/>
    </source>
</evidence>
<dbReference type="InterPro" id="IPR051158">
    <property type="entry name" value="Metallophosphoesterase_sf"/>
</dbReference>
<evidence type="ECO:0000259" key="1">
    <source>
        <dbReference type="Pfam" id="PF00149"/>
    </source>
</evidence>
<sequence length="329" mass="34893">MSARAARRTLGTLGGLLAVGATGVAYAYAETKLFTVRHVAVPVLPAGQADIRVLHISDLHVTPTQRRKLAWVRSLADLRPDLVVDTGDNLAHRDAVGPLLEALEPLLATTPGVYVMGSNDYWAPMLKNPAHYLRADPRAHRATPTPLPWERLTAGFAAAGWKDLDNRRDTVALADGRSLTFVGTDDPHLDLDEMPTRPADTGLTGVTSGSAATGTDQAAALHVGVTHAPYRRILDGFRADGAELILAGHTHGGQLRLPGFGAIVTNCDLDRRRASGLHGWPGTRPDTPGGAGSVWLHVSAGAGTSPYTPVRFACRPEATLLTLTARFSS</sequence>
<feature type="domain" description="Calcineurin-like phosphoesterase" evidence="1">
    <location>
        <begin position="51"/>
        <end position="252"/>
    </location>
</feature>
<dbReference type="Pfam" id="PF00149">
    <property type="entry name" value="Metallophos"/>
    <property type="match status" value="1"/>
</dbReference>